<comment type="subunit">
    <text evidence="3 14">Acetyl-CoA carboxylase is a heterohexamer of biotin carboxyl carrier protein, biotin carboxylase and the two subunits of carboxyl transferase in a 2:2 complex.</text>
</comment>
<dbReference type="InterPro" id="IPR011764">
    <property type="entry name" value="Biotin_carboxylation_dom"/>
</dbReference>
<dbReference type="RefSeq" id="WP_379538225.1">
    <property type="nucleotide sequence ID" value="NZ_JBHSDR010000004.1"/>
</dbReference>
<evidence type="ECO:0000256" key="3">
    <source>
        <dbReference type="ARBA" id="ARBA00011750"/>
    </source>
</evidence>
<name>A0ABV8RMY8_9SPHN</name>
<dbReference type="SUPFAM" id="SSF52440">
    <property type="entry name" value="PreATP-grasp domain"/>
    <property type="match status" value="1"/>
</dbReference>
<evidence type="ECO:0000256" key="2">
    <source>
        <dbReference type="ARBA" id="ARBA00004956"/>
    </source>
</evidence>
<dbReference type="Pfam" id="PF02786">
    <property type="entry name" value="CPSase_L_D2"/>
    <property type="match status" value="1"/>
</dbReference>
<keyword evidence="6 14" id="KW-0436">Ligase</keyword>
<dbReference type="InterPro" id="IPR005481">
    <property type="entry name" value="BC-like_N"/>
</dbReference>
<dbReference type="Gene3D" id="3.30.470.20">
    <property type="entry name" value="ATP-grasp fold, B domain"/>
    <property type="match status" value="1"/>
</dbReference>
<dbReference type="EC" id="6.3.4.14" evidence="4 14"/>
<comment type="pathway">
    <text evidence="2 14">Lipid metabolism; malonyl-CoA biosynthesis; malonyl-CoA from acetyl-CoA: step 1/1.</text>
</comment>
<dbReference type="PROSITE" id="PS00867">
    <property type="entry name" value="CPSASE_2"/>
    <property type="match status" value="1"/>
</dbReference>
<dbReference type="InterPro" id="IPR005482">
    <property type="entry name" value="Biotin_COase_C"/>
</dbReference>
<keyword evidence="14" id="KW-0275">Fatty acid biosynthesis</keyword>
<dbReference type="InterPro" id="IPR011761">
    <property type="entry name" value="ATP-grasp"/>
</dbReference>
<dbReference type="PROSITE" id="PS00866">
    <property type="entry name" value="CPSASE_1"/>
    <property type="match status" value="1"/>
</dbReference>
<dbReference type="NCBIfam" id="NF006367">
    <property type="entry name" value="PRK08591.1"/>
    <property type="match status" value="1"/>
</dbReference>
<dbReference type="InterPro" id="IPR051602">
    <property type="entry name" value="ACC_Biotin_Carboxylase"/>
</dbReference>
<dbReference type="PROSITE" id="PS50975">
    <property type="entry name" value="ATP_GRASP"/>
    <property type="match status" value="1"/>
</dbReference>
<dbReference type="PANTHER" id="PTHR48095">
    <property type="entry name" value="PYRUVATE CARBOXYLASE SUBUNIT A"/>
    <property type="match status" value="1"/>
</dbReference>
<gene>
    <name evidence="17" type="primary">accC</name>
    <name evidence="17" type="ORF">ACFO0A_06625</name>
</gene>
<keyword evidence="8 13" id="KW-0547">Nucleotide-binding</keyword>
<proteinExistence type="predicted"/>
<dbReference type="InterPro" id="IPR004549">
    <property type="entry name" value="Acetyl_CoA_COase_biotin_COase"/>
</dbReference>
<evidence type="ECO:0000256" key="10">
    <source>
        <dbReference type="ARBA" id="ARBA00022842"/>
    </source>
</evidence>
<organism evidence="17 18">
    <name type="scientific">Novosphingobium tardum</name>
    <dbReference type="NCBI Taxonomy" id="1538021"/>
    <lineage>
        <taxon>Bacteria</taxon>
        <taxon>Pseudomonadati</taxon>
        <taxon>Pseudomonadota</taxon>
        <taxon>Alphaproteobacteria</taxon>
        <taxon>Sphingomonadales</taxon>
        <taxon>Sphingomonadaceae</taxon>
        <taxon>Novosphingobium</taxon>
    </lineage>
</organism>
<evidence type="ECO:0000259" key="15">
    <source>
        <dbReference type="PROSITE" id="PS50975"/>
    </source>
</evidence>
<comment type="caution">
    <text evidence="17">The sequence shown here is derived from an EMBL/GenBank/DDBJ whole genome shotgun (WGS) entry which is preliminary data.</text>
</comment>
<dbReference type="Pfam" id="PF02785">
    <property type="entry name" value="Biotin_carb_C"/>
    <property type="match status" value="1"/>
</dbReference>
<evidence type="ECO:0000256" key="9">
    <source>
        <dbReference type="ARBA" id="ARBA00022840"/>
    </source>
</evidence>
<keyword evidence="14" id="KW-0443">Lipid metabolism</keyword>
<reference evidence="18" key="1">
    <citation type="journal article" date="2019" name="Int. J. Syst. Evol. Microbiol.">
        <title>The Global Catalogue of Microorganisms (GCM) 10K type strain sequencing project: providing services to taxonomists for standard genome sequencing and annotation.</title>
        <authorList>
            <consortium name="The Broad Institute Genomics Platform"/>
            <consortium name="The Broad Institute Genome Sequencing Center for Infectious Disease"/>
            <person name="Wu L."/>
            <person name="Ma J."/>
        </authorList>
    </citation>
    <scope>NUCLEOTIDE SEQUENCE [LARGE SCALE GENOMIC DNA]</scope>
    <source>
        <strain evidence="18">CGMCC 1.12989</strain>
    </source>
</reference>
<evidence type="ECO:0000259" key="16">
    <source>
        <dbReference type="PROSITE" id="PS50979"/>
    </source>
</evidence>
<dbReference type="SMART" id="SM00878">
    <property type="entry name" value="Biotin_carb_C"/>
    <property type="match status" value="1"/>
</dbReference>
<dbReference type="InterPro" id="IPR005479">
    <property type="entry name" value="CPAse_ATP-bd"/>
</dbReference>
<evidence type="ECO:0000256" key="13">
    <source>
        <dbReference type="PROSITE-ProRule" id="PRU00409"/>
    </source>
</evidence>
<dbReference type="InterPro" id="IPR016185">
    <property type="entry name" value="PreATP-grasp_dom_sf"/>
</dbReference>
<dbReference type="InterPro" id="IPR011054">
    <property type="entry name" value="Rudment_hybrid_motif"/>
</dbReference>
<keyword evidence="14" id="KW-0092">Biotin</keyword>
<sequence length="453" mass="48968">MPITRLLIANRGEIALRIHRAAHEMGIKTVAVHSTADSDAMHVRLADHAVCIGPPSARDSYLNVAAIISAAEIAQADAIHPGYGFLSENAQFAEIVEAHGITWIGPKPEHIRTMGDKVQAKRTAGALGLPLVPGSDGAISDVAEAARIAEEIGYPVIIKAASGGGGRGMKVCESPDDLETLMQQAGSEAKAAFGDATVYLEKYLGNPRHIEFQIFGDGNGNAIHLGERDCSLQRRHQKVLEEAPSPVISADERARMGGICAKAMADMGYRGAGTIEFLWEGGEFYFIEMNTRLQVEHPVTEAITGVDLVREQIRIADGKPLSVAQEDVEFKGHAIECRINAEDPFTFVPSPGLVTNYHAAGGMHVRVDSGLYAGYRIPPYYDSMIAKLIVYGRTREGCIMRLRRALEEMVIAGVKTSIPLHQKLLTQPDILDGNYSIKWLEEWLAAGGAEPSA</sequence>
<keyword evidence="9 13" id="KW-0067">ATP-binding</keyword>
<dbReference type="SUPFAM" id="SSF56059">
    <property type="entry name" value="Glutathione synthetase ATP-binding domain-like"/>
    <property type="match status" value="1"/>
</dbReference>
<evidence type="ECO:0000256" key="12">
    <source>
        <dbReference type="ARBA" id="ARBA00048600"/>
    </source>
</evidence>
<keyword evidence="14" id="KW-0444">Lipid biosynthesis</keyword>
<dbReference type="PROSITE" id="PS50979">
    <property type="entry name" value="BC"/>
    <property type="match status" value="1"/>
</dbReference>
<evidence type="ECO:0000256" key="1">
    <source>
        <dbReference type="ARBA" id="ARBA00003761"/>
    </source>
</evidence>
<evidence type="ECO:0000313" key="17">
    <source>
        <dbReference type="EMBL" id="MFC4294733.1"/>
    </source>
</evidence>
<dbReference type="GO" id="GO:0004075">
    <property type="term" value="F:biotin carboxylase activity"/>
    <property type="evidence" value="ECO:0007669"/>
    <property type="project" value="UniProtKB-EC"/>
</dbReference>
<dbReference type="SUPFAM" id="SSF51246">
    <property type="entry name" value="Rudiment single hybrid motif"/>
    <property type="match status" value="1"/>
</dbReference>
<evidence type="ECO:0000256" key="4">
    <source>
        <dbReference type="ARBA" id="ARBA00013263"/>
    </source>
</evidence>
<accession>A0ABV8RMY8</accession>
<evidence type="ECO:0000256" key="8">
    <source>
        <dbReference type="ARBA" id="ARBA00022741"/>
    </source>
</evidence>
<keyword evidence="10" id="KW-0460">Magnesium</keyword>
<evidence type="ECO:0000313" key="18">
    <source>
        <dbReference type="Proteomes" id="UP001595828"/>
    </source>
</evidence>
<feature type="domain" description="ATP-grasp" evidence="15">
    <location>
        <begin position="121"/>
        <end position="317"/>
    </location>
</feature>
<comment type="catalytic activity">
    <reaction evidence="12 14">
        <text>N(6)-biotinyl-L-lysyl-[protein] + hydrogencarbonate + ATP = N(6)-carboxybiotinyl-L-lysyl-[protein] + ADP + phosphate + H(+)</text>
        <dbReference type="Rhea" id="RHEA:13501"/>
        <dbReference type="Rhea" id="RHEA-COMP:10505"/>
        <dbReference type="Rhea" id="RHEA-COMP:10506"/>
        <dbReference type="ChEBI" id="CHEBI:15378"/>
        <dbReference type="ChEBI" id="CHEBI:17544"/>
        <dbReference type="ChEBI" id="CHEBI:30616"/>
        <dbReference type="ChEBI" id="CHEBI:43474"/>
        <dbReference type="ChEBI" id="CHEBI:83144"/>
        <dbReference type="ChEBI" id="CHEBI:83145"/>
        <dbReference type="ChEBI" id="CHEBI:456216"/>
        <dbReference type="EC" id="6.3.4.14"/>
    </reaction>
</comment>
<evidence type="ECO:0000256" key="5">
    <source>
        <dbReference type="ARBA" id="ARBA00017242"/>
    </source>
</evidence>
<evidence type="ECO:0000256" key="7">
    <source>
        <dbReference type="ARBA" id="ARBA00022723"/>
    </source>
</evidence>
<keyword evidence="7" id="KW-0479">Metal-binding</keyword>
<dbReference type="Proteomes" id="UP001595828">
    <property type="component" value="Unassembled WGS sequence"/>
</dbReference>
<protein>
    <recommendedName>
        <fullName evidence="5 14">Biotin carboxylase</fullName>
        <ecNumber evidence="4 14">6.3.4.14</ecNumber>
    </recommendedName>
    <alternativeName>
        <fullName evidence="11 14">Acetyl-coenzyme A carboxylase biotin carboxylase subunit A</fullName>
    </alternativeName>
</protein>
<evidence type="ECO:0000256" key="11">
    <source>
        <dbReference type="ARBA" id="ARBA00033786"/>
    </source>
</evidence>
<evidence type="ECO:0000256" key="6">
    <source>
        <dbReference type="ARBA" id="ARBA00022598"/>
    </source>
</evidence>
<comment type="function">
    <text evidence="1 14">This protein is a component of the acetyl coenzyme A carboxylase complex; first, biotin carboxylase catalyzes the carboxylation of the carrier protein and then the transcarboxylase transfers the carboxyl group to form malonyl-CoA.</text>
</comment>
<dbReference type="PANTHER" id="PTHR48095:SF2">
    <property type="entry name" value="BIOTIN CARBOXYLASE, CHLOROPLASTIC"/>
    <property type="match status" value="1"/>
</dbReference>
<evidence type="ECO:0000256" key="14">
    <source>
        <dbReference type="RuleBase" id="RU365063"/>
    </source>
</evidence>
<dbReference type="Pfam" id="PF00289">
    <property type="entry name" value="Biotin_carb_N"/>
    <property type="match status" value="1"/>
</dbReference>
<keyword evidence="18" id="KW-1185">Reference proteome</keyword>
<dbReference type="EMBL" id="JBHSDR010000004">
    <property type="protein sequence ID" value="MFC4294733.1"/>
    <property type="molecule type" value="Genomic_DNA"/>
</dbReference>
<feature type="domain" description="Biotin carboxylation" evidence="16">
    <location>
        <begin position="2"/>
        <end position="445"/>
    </location>
</feature>
<keyword evidence="14" id="KW-0276">Fatty acid metabolism</keyword>
<dbReference type="NCBIfam" id="TIGR00514">
    <property type="entry name" value="accC"/>
    <property type="match status" value="1"/>
</dbReference>